<dbReference type="Proteomes" id="UP000325713">
    <property type="component" value="Chromosome"/>
</dbReference>
<dbReference type="KEGG" id="nzl:D0T92_03825"/>
<evidence type="ECO:0000313" key="2">
    <source>
        <dbReference type="EMBL" id="QEY25749.1"/>
    </source>
</evidence>
<dbReference type="EMBL" id="CP031700">
    <property type="protein sequence ID" value="QEY25749.1"/>
    <property type="molecule type" value="Genomic_DNA"/>
</dbReference>
<organism evidence="2 3">
    <name type="scientific">Neisseria zalophi</name>
    <dbReference type="NCBI Taxonomy" id="640030"/>
    <lineage>
        <taxon>Bacteria</taxon>
        <taxon>Pseudomonadati</taxon>
        <taxon>Pseudomonadota</taxon>
        <taxon>Betaproteobacteria</taxon>
        <taxon>Neisseriales</taxon>
        <taxon>Neisseriaceae</taxon>
        <taxon>Neisseria</taxon>
    </lineage>
</organism>
<dbReference type="OrthoDB" id="8602511at2"/>
<dbReference type="PROSITE" id="PS51257">
    <property type="entry name" value="PROKAR_LIPOPROTEIN"/>
    <property type="match status" value="1"/>
</dbReference>
<feature type="signal peptide" evidence="1">
    <location>
        <begin position="1"/>
        <end position="19"/>
    </location>
</feature>
<keyword evidence="3" id="KW-1185">Reference proteome</keyword>
<evidence type="ECO:0000256" key="1">
    <source>
        <dbReference type="SAM" id="SignalP"/>
    </source>
</evidence>
<feature type="chain" id="PRO_5023945314" description="Adhesin" evidence="1">
    <location>
        <begin position="20"/>
        <end position="87"/>
    </location>
</feature>
<keyword evidence="1" id="KW-0732">Signal</keyword>
<protein>
    <recommendedName>
        <fullName evidence="4">Adhesin</fullName>
    </recommendedName>
</protein>
<dbReference type="AlphaFoldDB" id="A0A5J6PSY5"/>
<reference evidence="2 3" key="1">
    <citation type="submission" date="2018-08" db="EMBL/GenBank/DDBJ databases">
        <title>Neisseria zalophi ATCC BAA-2455 complete genome.</title>
        <authorList>
            <person name="Veseli I.A."/>
            <person name="Buttler R."/>
            <person name="Mascarenhas dos Santos A.C."/>
            <person name="Pombert J.-F."/>
        </authorList>
    </citation>
    <scope>NUCLEOTIDE SEQUENCE [LARGE SCALE GENOMIC DNA]</scope>
    <source>
        <strain evidence="2 3">ATCC BAA-2455</strain>
    </source>
</reference>
<proteinExistence type="predicted"/>
<sequence>MKYFLILSACMLSACAATANEEYLVSAYDQKGRLLNKRIELGSNQAGIPLVRDTLCKTHPNAIIRVHNKANKQLAKNYQPYSCRNKR</sequence>
<gene>
    <name evidence="2" type="ORF">D0T92_03825</name>
</gene>
<accession>A0A5J6PSY5</accession>
<dbReference type="RefSeq" id="WP_151050365.1">
    <property type="nucleotide sequence ID" value="NZ_CP031700.1"/>
</dbReference>
<evidence type="ECO:0000313" key="3">
    <source>
        <dbReference type="Proteomes" id="UP000325713"/>
    </source>
</evidence>
<evidence type="ECO:0008006" key="4">
    <source>
        <dbReference type="Google" id="ProtNLM"/>
    </source>
</evidence>
<name>A0A5J6PSY5_9NEIS</name>